<dbReference type="PROSITE" id="PS50042">
    <property type="entry name" value="CNMP_BINDING_3"/>
    <property type="match status" value="1"/>
</dbReference>
<reference evidence="5" key="1">
    <citation type="journal article" date="2006" name="PLoS Biol.">
        <title>Macronuclear genome sequence of the ciliate Tetrahymena thermophila, a model eukaryote.</title>
        <authorList>
            <person name="Eisen J.A."/>
            <person name="Coyne R.S."/>
            <person name="Wu M."/>
            <person name="Wu D."/>
            <person name="Thiagarajan M."/>
            <person name="Wortman J.R."/>
            <person name="Badger J.H."/>
            <person name="Ren Q."/>
            <person name="Amedeo P."/>
            <person name="Jones K.M."/>
            <person name="Tallon L.J."/>
            <person name="Delcher A.L."/>
            <person name="Salzberg S.L."/>
            <person name="Silva J.C."/>
            <person name="Haas B.J."/>
            <person name="Majoros W.H."/>
            <person name="Farzad M."/>
            <person name="Carlton J.M."/>
            <person name="Smith R.K. Jr."/>
            <person name="Garg J."/>
            <person name="Pearlman R.E."/>
            <person name="Karrer K.M."/>
            <person name="Sun L."/>
            <person name="Manning G."/>
            <person name="Elde N.C."/>
            <person name="Turkewitz A.P."/>
            <person name="Asai D.J."/>
            <person name="Wilkes D.E."/>
            <person name="Wang Y."/>
            <person name="Cai H."/>
            <person name="Collins K."/>
            <person name="Stewart B.A."/>
            <person name="Lee S.R."/>
            <person name="Wilamowska K."/>
            <person name="Weinberg Z."/>
            <person name="Ruzzo W.L."/>
            <person name="Wloga D."/>
            <person name="Gaertig J."/>
            <person name="Frankel J."/>
            <person name="Tsao C.-C."/>
            <person name="Gorovsky M.A."/>
            <person name="Keeling P.J."/>
            <person name="Waller R.F."/>
            <person name="Patron N.J."/>
            <person name="Cherry J.M."/>
            <person name="Stover N.A."/>
            <person name="Krieger C.J."/>
            <person name="del Toro C."/>
            <person name="Ryder H.F."/>
            <person name="Williamson S.C."/>
            <person name="Barbeau R.A."/>
            <person name="Hamilton E.P."/>
            <person name="Orias E."/>
        </authorList>
    </citation>
    <scope>NUCLEOTIDE SEQUENCE [LARGE SCALE GENOMIC DNA]</scope>
    <source>
        <strain evidence="5">SB210</strain>
    </source>
</reference>
<evidence type="ECO:0000256" key="2">
    <source>
        <dbReference type="SAM" id="Phobius"/>
    </source>
</evidence>
<dbReference type="KEGG" id="tet:TTHERM_00591630"/>
<dbReference type="CDD" id="cd00038">
    <property type="entry name" value="CAP_ED"/>
    <property type="match status" value="1"/>
</dbReference>
<dbReference type="InterPro" id="IPR018490">
    <property type="entry name" value="cNMP-bd_dom_sf"/>
</dbReference>
<feature type="compositionally biased region" description="Polar residues" evidence="1">
    <location>
        <begin position="575"/>
        <end position="606"/>
    </location>
</feature>
<dbReference type="PANTHER" id="PTHR10217:SF435">
    <property type="entry name" value="POTASSIUM VOLTAGE-GATED CHANNEL PROTEIN EAG"/>
    <property type="match status" value="1"/>
</dbReference>
<dbReference type="SUPFAM" id="SSF51206">
    <property type="entry name" value="cAMP-binding domain-like"/>
    <property type="match status" value="1"/>
</dbReference>
<dbReference type="InterPro" id="IPR013099">
    <property type="entry name" value="K_chnl_dom"/>
</dbReference>
<dbReference type="GO" id="GO:0005886">
    <property type="term" value="C:plasma membrane"/>
    <property type="evidence" value="ECO:0007669"/>
    <property type="project" value="TreeGrafter"/>
</dbReference>
<dbReference type="RefSeq" id="XP_001019972.2">
    <property type="nucleotide sequence ID" value="XM_001019972.2"/>
</dbReference>
<feature type="transmembrane region" description="Helical" evidence="2">
    <location>
        <begin position="55"/>
        <end position="75"/>
    </location>
</feature>
<dbReference type="Proteomes" id="UP000009168">
    <property type="component" value="Unassembled WGS sequence"/>
</dbReference>
<dbReference type="eggNOG" id="KOG0500">
    <property type="taxonomic scope" value="Eukaryota"/>
</dbReference>
<keyword evidence="2" id="KW-0472">Membrane</keyword>
<accession>I7M8V2</accession>
<gene>
    <name evidence="4" type="ORF">TTHERM_00591630</name>
</gene>
<dbReference type="Gene3D" id="2.60.120.10">
    <property type="entry name" value="Jelly Rolls"/>
    <property type="match status" value="1"/>
</dbReference>
<dbReference type="GO" id="GO:0042391">
    <property type="term" value="P:regulation of membrane potential"/>
    <property type="evidence" value="ECO:0007669"/>
    <property type="project" value="TreeGrafter"/>
</dbReference>
<keyword evidence="2" id="KW-1133">Transmembrane helix</keyword>
<dbReference type="Gene3D" id="1.10.287.70">
    <property type="match status" value="1"/>
</dbReference>
<feature type="domain" description="Cyclic nucleotide-binding" evidence="3">
    <location>
        <begin position="193"/>
        <end position="294"/>
    </location>
</feature>
<keyword evidence="5" id="KW-1185">Reference proteome</keyword>
<dbReference type="GeneID" id="7838718"/>
<dbReference type="PANTHER" id="PTHR10217">
    <property type="entry name" value="VOLTAGE AND LIGAND GATED POTASSIUM CHANNEL"/>
    <property type="match status" value="1"/>
</dbReference>
<feature type="region of interest" description="Disordered" evidence="1">
    <location>
        <begin position="560"/>
        <end position="606"/>
    </location>
</feature>
<evidence type="ECO:0000313" key="4">
    <source>
        <dbReference type="EMBL" id="EAR99727.2"/>
    </source>
</evidence>
<dbReference type="EMBL" id="GG662637">
    <property type="protein sequence ID" value="EAR99727.2"/>
    <property type="molecule type" value="Genomic_DNA"/>
</dbReference>
<organism evidence="4 5">
    <name type="scientific">Tetrahymena thermophila (strain SB210)</name>
    <dbReference type="NCBI Taxonomy" id="312017"/>
    <lineage>
        <taxon>Eukaryota</taxon>
        <taxon>Sar</taxon>
        <taxon>Alveolata</taxon>
        <taxon>Ciliophora</taxon>
        <taxon>Intramacronucleata</taxon>
        <taxon>Oligohymenophorea</taxon>
        <taxon>Hymenostomatida</taxon>
        <taxon>Tetrahymenina</taxon>
        <taxon>Tetrahymenidae</taxon>
        <taxon>Tetrahymena</taxon>
    </lineage>
</organism>
<feature type="transmembrane region" description="Helical" evidence="2">
    <location>
        <begin position="87"/>
        <end position="104"/>
    </location>
</feature>
<keyword evidence="2" id="KW-0812">Transmembrane</keyword>
<proteinExistence type="predicted"/>
<dbReference type="InterPro" id="IPR000595">
    <property type="entry name" value="cNMP-bd_dom"/>
</dbReference>
<dbReference type="InterPro" id="IPR050818">
    <property type="entry name" value="KCNH_animal-type"/>
</dbReference>
<dbReference type="SMART" id="SM00100">
    <property type="entry name" value="cNMP"/>
    <property type="match status" value="1"/>
</dbReference>
<dbReference type="Pfam" id="PF00027">
    <property type="entry name" value="cNMP_binding"/>
    <property type="match status" value="1"/>
</dbReference>
<dbReference type="InParanoid" id="I7M8V2"/>
<name>I7M8V2_TETTS</name>
<dbReference type="Gene3D" id="1.10.287.630">
    <property type="entry name" value="Helix hairpin bin"/>
    <property type="match status" value="1"/>
</dbReference>
<dbReference type="AlphaFoldDB" id="I7M8V2"/>
<protein>
    <submittedName>
        <fullName evidence="4">Cation channel family protein</fullName>
    </submittedName>
</protein>
<dbReference type="GO" id="GO:0005249">
    <property type="term" value="F:voltage-gated potassium channel activity"/>
    <property type="evidence" value="ECO:0007669"/>
    <property type="project" value="TreeGrafter"/>
</dbReference>
<evidence type="ECO:0000313" key="5">
    <source>
        <dbReference type="Proteomes" id="UP000009168"/>
    </source>
</evidence>
<dbReference type="SUPFAM" id="SSF81324">
    <property type="entry name" value="Voltage-gated potassium channels"/>
    <property type="match status" value="1"/>
</dbReference>
<evidence type="ECO:0000259" key="3">
    <source>
        <dbReference type="PROSITE" id="PS50042"/>
    </source>
</evidence>
<dbReference type="InterPro" id="IPR014710">
    <property type="entry name" value="RmlC-like_jellyroll"/>
</dbReference>
<dbReference type="OrthoDB" id="426293at2759"/>
<dbReference type="Pfam" id="PF07885">
    <property type="entry name" value="Ion_trans_2"/>
    <property type="match status" value="1"/>
</dbReference>
<sequence length="736" mass="86155">MKDKTQAFTDIFKLIFNILFIAHLVACIALLSVYLELQYSSSQKIWMIQYINDEWYIRYFNSLYWSVVTMITLGYGDIVPITIVEKILVTFIGLVGCLVLSYSMNQFGLILNDLYRKKKEFKQKMIYLNQYLTNRNLEKNIQQHVLKYYNYVYNQQEFNNLEGNTLLNQLPISLKEEVLINLYSDLINSKKIFSHNFSKQFLTKLMLKMKEKIISPQEPLYNQGDQPDELYFILSGQSKTSEKDKKDPICLIQKKGELVGELEFFSSFQRQWSAKAINVTCVAYITKQDFLQILQDFPLDREKFKMIQDDYVFNKKNCFFSCYGCQKTDHTLNECIQVFYHAPKQKIIKSIQLNLPQIRLKIKRKSNKSQKALLIQKYSEQICLLYQQSLAIQQSAAKLSAVFDVPIKHYGTQMSQQQENYSMQLGISIEKNNKKGNLQKLELTQQKLAKVPLACNESQNTNQSLQHPESLQVSSSFLPFDVSAPPSATFNQKERKKSLLNRTFDDQANSQSSIYRERKSILVNKKPDSLEDTNNQIKENLQNRQQYTKKFSQFSQIERQLTNEGNKSREEDITYKSQDGQTECVKSNSSNDEQSVFTPEQQDGNQQVQVTLNNPKIKVQSQSISSFAHQSLQRIKTIDVNEDYNSNYPFHQNTSNQVGQSLFIIDNFDRGNDFEIYFPNNNKTQMIVSANIKRNFDALQNIKRRKRKTKLIETQEKIKKIQNKYRQQKINSIKFQ</sequence>
<evidence type="ECO:0000256" key="1">
    <source>
        <dbReference type="SAM" id="MobiDB-lite"/>
    </source>
</evidence>
<feature type="transmembrane region" description="Helical" evidence="2">
    <location>
        <begin position="12"/>
        <end position="35"/>
    </location>
</feature>